<dbReference type="Pfam" id="PF02518">
    <property type="entry name" value="HATPase_c"/>
    <property type="match status" value="1"/>
</dbReference>
<dbReference type="PRINTS" id="PR00344">
    <property type="entry name" value="BCTRLSENSOR"/>
</dbReference>
<feature type="transmembrane region" description="Helical" evidence="16">
    <location>
        <begin position="59"/>
        <end position="82"/>
    </location>
</feature>
<accession>A0AA46SY58</accession>
<evidence type="ECO:0000256" key="11">
    <source>
        <dbReference type="ARBA" id="ARBA00023004"/>
    </source>
</evidence>
<evidence type="ECO:0000256" key="8">
    <source>
        <dbReference type="ARBA" id="ARBA00022679"/>
    </source>
</evidence>
<evidence type="ECO:0000256" key="2">
    <source>
        <dbReference type="ARBA" id="ARBA00001966"/>
    </source>
</evidence>
<keyword evidence="16" id="KW-0812">Transmembrane</keyword>
<dbReference type="InterPro" id="IPR036890">
    <property type="entry name" value="HATPase_C_sf"/>
</dbReference>
<keyword evidence="7" id="KW-0963">Cytoplasm</keyword>
<evidence type="ECO:0000313" key="20">
    <source>
        <dbReference type="Proteomes" id="UP001164392"/>
    </source>
</evidence>
<evidence type="ECO:0000256" key="1">
    <source>
        <dbReference type="ARBA" id="ARBA00000085"/>
    </source>
</evidence>
<dbReference type="InterPro" id="IPR004358">
    <property type="entry name" value="Sig_transdc_His_kin-like_C"/>
</dbReference>
<dbReference type="PROSITE" id="PS50109">
    <property type="entry name" value="HIS_KIN"/>
    <property type="match status" value="1"/>
</dbReference>
<dbReference type="SMART" id="SM00387">
    <property type="entry name" value="HATPase_c"/>
    <property type="match status" value="1"/>
</dbReference>
<evidence type="ECO:0000256" key="7">
    <source>
        <dbReference type="ARBA" id="ARBA00022490"/>
    </source>
</evidence>
<dbReference type="InterPro" id="IPR013767">
    <property type="entry name" value="PAS_fold"/>
</dbReference>
<dbReference type="SMART" id="SM00091">
    <property type="entry name" value="PAS"/>
    <property type="match status" value="3"/>
</dbReference>
<feature type="transmembrane region" description="Helical" evidence="16">
    <location>
        <begin position="27"/>
        <end position="53"/>
    </location>
</feature>
<dbReference type="Proteomes" id="UP001164392">
    <property type="component" value="Chromosome"/>
</dbReference>
<evidence type="ECO:0000259" key="17">
    <source>
        <dbReference type="PROSITE" id="PS50109"/>
    </source>
</evidence>
<keyword evidence="12" id="KW-0902">Two-component regulatory system</keyword>
<evidence type="ECO:0000256" key="9">
    <source>
        <dbReference type="ARBA" id="ARBA00022723"/>
    </source>
</evidence>
<evidence type="ECO:0000313" key="19">
    <source>
        <dbReference type="EMBL" id="UYK90737.1"/>
    </source>
</evidence>
<keyword evidence="16" id="KW-1133">Transmembrane helix</keyword>
<dbReference type="EMBL" id="CP099534">
    <property type="protein sequence ID" value="UYK90737.1"/>
    <property type="molecule type" value="Genomic_DNA"/>
</dbReference>
<keyword evidence="8" id="KW-0808">Transferase</keyword>
<dbReference type="Gene3D" id="3.30.450.20">
    <property type="entry name" value="PAS domain"/>
    <property type="match status" value="3"/>
</dbReference>
<reference evidence="19" key="1">
    <citation type="submission" date="2022-06" db="EMBL/GenBank/DDBJ databases">
        <title>Dynamics of rice microbiomes reveals core vertical transmitted seed endophytes.</title>
        <authorList>
            <person name="Liao K."/>
            <person name="Zhang X."/>
        </authorList>
    </citation>
    <scope>NUCLEOTIDE SEQUENCE</scope>
    <source>
        <strain evidence="19">JR3-14</strain>
    </source>
</reference>
<dbReference type="Pfam" id="PF00989">
    <property type="entry name" value="PAS"/>
    <property type="match status" value="2"/>
</dbReference>
<dbReference type="GO" id="GO:0046872">
    <property type="term" value="F:metal ion binding"/>
    <property type="evidence" value="ECO:0007669"/>
    <property type="project" value="UniProtKB-KW"/>
</dbReference>
<organism evidence="19 20">
    <name type="scientific">Xanthomonas sacchari</name>
    <dbReference type="NCBI Taxonomy" id="56458"/>
    <lineage>
        <taxon>Bacteria</taxon>
        <taxon>Pseudomonadati</taxon>
        <taxon>Pseudomonadota</taxon>
        <taxon>Gammaproteobacteria</taxon>
        <taxon>Lysobacterales</taxon>
        <taxon>Lysobacteraceae</taxon>
        <taxon>Xanthomonas</taxon>
    </lineage>
</organism>
<evidence type="ECO:0000259" key="18">
    <source>
        <dbReference type="PROSITE" id="PS50112"/>
    </source>
</evidence>
<dbReference type="NCBIfam" id="TIGR00229">
    <property type="entry name" value="sensory_box"/>
    <property type="match status" value="2"/>
</dbReference>
<sequence>MQPQRDSSLPNQATSGMRLAQRLDRGIWRVVLLYVLLGLALSIGSDLVLAHFVDDPRTLIVLQLVNDALFLTLTAIALYYLLRPLVRAAVQAHTRLALSEAGYRQMFHANPSPMLVYDLESLRILDVNPTAVAFFGWSHDEFVGLELARLWPPSASARLAEVIETIRQTPSKTCVVAEPLRLRDGSQCMAEARSTSLDYHGRQARLVVISDRSAEYDAQRRRDQALQHLQEAQSIARLGSWQLDRASGLGSYSEQVYRMLGRRVPDQPRQHRLEELLVPPDVASQARIQRVIEDLCGSAPLQLDMLLPVLAADGQARMLHLRAESSSDDAGGACVHGTLQDVTEHERSRRLLHEREEQFRELVRVLPDGVAILHQEHVLYANAACAGQFGFEGENLLGEPLQGLVDSADLALVRQRMGAAGAKGERGATARMCRRDGSLFHAGLSFGNVRYSGRDCKLLIVRDLSEPERMRDALAQSNRELQAMARRLFSLQEDERRAISRDLHDDIGQAITAMKLSAHAALDETDAERRREDLSEIVSLADSSITKLRNLSTLLRPPQLDALGLEAALRWQAGMLFRASPVRLHLDIATLPERPSGEVEQVCFRIAQESLTNVLRHASAGEVRMTLGDEERQRLRLEVVDDGDGFDPAGPRGLGLIVMRERAQSAGGTLQIDTAPGAGTRVTLCLPYTTAAPPSPPPGT</sequence>
<dbReference type="PANTHER" id="PTHR24421:SF61">
    <property type="entry name" value="OXYGEN SENSOR HISTIDINE KINASE NREB"/>
    <property type="match status" value="1"/>
</dbReference>
<dbReference type="EC" id="2.7.13.3" evidence="4"/>
<comment type="function">
    <text evidence="14">Member of the two-component regulatory system NreB/NreC involved in the control of dissimilatory nitrate/nitrite reduction in response to oxygen. NreB functions as a direct oxygen sensor histidine kinase which is autophosphorylated, in the absence of oxygen, probably at the conserved histidine residue, and transfers its phosphate group probably to a conserved aspartate residue of NreC. NreB/NreC activates the expression of the nitrate (narGHJI) and nitrite (nir) reductase operons, as well as the putative nitrate transporter gene narT.</text>
</comment>
<keyword evidence="6" id="KW-0004">4Fe-4S</keyword>
<dbReference type="GO" id="GO:0016020">
    <property type="term" value="C:membrane"/>
    <property type="evidence" value="ECO:0007669"/>
    <property type="project" value="InterPro"/>
</dbReference>
<dbReference type="Pfam" id="PF07730">
    <property type="entry name" value="HisKA_3"/>
    <property type="match status" value="1"/>
</dbReference>
<keyword evidence="16" id="KW-0472">Membrane</keyword>
<keyword evidence="10 19" id="KW-0418">Kinase</keyword>
<evidence type="ECO:0000256" key="15">
    <source>
        <dbReference type="ARBA" id="ARBA00030800"/>
    </source>
</evidence>
<protein>
    <recommendedName>
        <fullName evidence="5">Oxygen sensor histidine kinase NreB</fullName>
        <ecNumber evidence="4">2.7.13.3</ecNumber>
    </recommendedName>
    <alternativeName>
        <fullName evidence="15">Nitrogen regulation protein B</fullName>
    </alternativeName>
</protein>
<dbReference type="Gene3D" id="1.20.5.1930">
    <property type="match status" value="1"/>
</dbReference>
<dbReference type="GO" id="GO:0051539">
    <property type="term" value="F:4 iron, 4 sulfur cluster binding"/>
    <property type="evidence" value="ECO:0007669"/>
    <property type="project" value="UniProtKB-KW"/>
</dbReference>
<comment type="cofactor">
    <cofactor evidence="2">
        <name>[4Fe-4S] cluster</name>
        <dbReference type="ChEBI" id="CHEBI:49883"/>
    </cofactor>
</comment>
<evidence type="ECO:0000256" key="4">
    <source>
        <dbReference type="ARBA" id="ARBA00012438"/>
    </source>
</evidence>
<keyword evidence="9" id="KW-0479">Metal-binding</keyword>
<evidence type="ECO:0000256" key="12">
    <source>
        <dbReference type="ARBA" id="ARBA00023012"/>
    </source>
</evidence>
<dbReference type="GO" id="GO:0005737">
    <property type="term" value="C:cytoplasm"/>
    <property type="evidence" value="ECO:0007669"/>
    <property type="project" value="UniProtKB-SubCell"/>
</dbReference>
<dbReference type="InterPro" id="IPR005467">
    <property type="entry name" value="His_kinase_dom"/>
</dbReference>
<evidence type="ECO:0000256" key="13">
    <source>
        <dbReference type="ARBA" id="ARBA00023014"/>
    </source>
</evidence>
<evidence type="ECO:0000256" key="5">
    <source>
        <dbReference type="ARBA" id="ARBA00017322"/>
    </source>
</evidence>
<keyword evidence="11" id="KW-0408">Iron</keyword>
<dbReference type="InterPro" id="IPR035965">
    <property type="entry name" value="PAS-like_dom_sf"/>
</dbReference>
<evidence type="ECO:0000256" key="16">
    <source>
        <dbReference type="SAM" id="Phobius"/>
    </source>
</evidence>
<dbReference type="PROSITE" id="PS50112">
    <property type="entry name" value="PAS"/>
    <property type="match status" value="1"/>
</dbReference>
<dbReference type="InterPro" id="IPR011712">
    <property type="entry name" value="Sig_transdc_His_kin_sub3_dim/P"/>
</dbReference>
<feature type="domain" description="PAS" evidence="18">
    <location>
        <begin position="99"/>
        <end position="170"/>
    </location>
</feature>
<evidence type="ECO:0000256" key="14">
    <source>
        <dbReference type="ARBA" id="ARBA00024827"/>
    </source>
</evidence>
<name>A0AA46SY58_9XANT</name>
<dbReference type="InterPro" id="IPR003594">
    <property type="entry name" value="HATPase_dom"/>
</dbReference>
<dbReference type="InterPro" id="IPR000014">
    <property type="entry name" value="PAS"/>
</dbReference>
<keyword evidence="13" id="KW-0411">Iron-sulfur</keyword>
<proteinExistence type="predicted"/>
<comment type="subcellular location">
    <subcellularLocation>
        <location evidence="3">Cytoplasm</location>
    </subcellularLocation>
</comment>
<dbReference type="GO" id="GO:0006355">
    <property type="term" value="P:regulation of DNA-templated transcription"/>
    <property type="evidence" value="ECO:0007669"/>
    <property type="project" value="InterPro"/>
</dbReference>
<dbReference type="SUPFAM" id="SSF55874">
    <property type="entry name" value="ATPase domain of HSP90 chaperone/DNA topoisomerase II/histidine kinase"/>
    <property type="match status" value="1"/>
</dbReference>
<evidence type="ECO:0000256" key="10">
    <source>
        <dbReference type="ARBA" id="ARBA00022777"/>
    </source>
</evidence>
<feature type="domain" description="Histidine kinase" evidence="17">
    <location>
        <begin position="502"/>
        <end position="690"/>
    </location>
</feature>
<dbReference type="CDD" id="cd00130">
    <property type="entry name" value="PAS"/>
    <property type="match status" value="2"/>
</dbReference>
<dbReference type="SUPFAM" id="SSF55785">
    <property type="entry name" value="PYP-like sensor domain (PAS domain)"/>
    <property type="match status" value="3"/>
</dbReference>
<dbReference type="PANTHER" id="PTHR24421">
    <property type="entry name" value="NITRATE/NITRITE SENSOR PROTEIN NARX-RELATED"/>
    <property type="match status" value="1"/>
</dbReference>
<dbReference type="InterPro" id="IPR050482">
    <property type="entry name" value="Sensor_HK_TwoCompSys"/>
</dbReference>
<dbReference type="Gene3D" id="3.30.565.10">
    <property type="entry name" value="Histidine kinase-like ATPase, C-terminal domain"/>
    <property type="match status" value="1"/>
</dbReference>
<dbReference type="GO" id="GO:0000155">
    <property type="term" value="F:phosphorelay sensor kinase activity"/>
    <property type="evidence" value="ECO:0007669"/>
    <property type="project" value="InterPro"/>
</dbReference>
<dbReference type="CDD" id="cd16917">
    <property type="entry name" value="HATPase_UhpB-NarQ-NarX-like"/>
    <property type="match status" value="1"/>
</dbReference>
<dbReference type="AlphaFoldDB" id="A0AA46SY58"/>
<evidence type="ECO:0000256" key="3">
    <source>
        <dbReference type="ARBA" id="ARBA00004496"/>
    </source>
</evidence>
<gene>
    <name evidence="19" type="ORF">NG824_10295</name>
</gene>
<comment type="catalytic activity">
    <reaction evidence="1">
        <text>ATP + protein L-histidine = ADP + protein N-phospho-L-histidine.</text>
        <dbReference type="EC" id="2.7.13.3"/>
    </reaction>
</comment>
<dbReference type="RefSeq" id="WP_267094076.1">
    <property type="nucleotide sequence ID" value="NZ_CP099534.1"/>
</dbReference>
<dbReference type="GO" id="GO:0046983">
    <property type="term" value="F:protein dimerization activity"/>
    <property type="evidence" value="ECO:0007669"/>
    <property type="project" value="InterPro"/>
</dbReference>
<evidence type="ECO:0000256" key="6">
    <source>
        <dbReference type="ARBA" id="ARBA00022485"/>
    </source>
</evidence>